<evidence type="ECO:0000313" key="4">
    <source>
        <dbReference type="Proteomes" id="UP000830115"/>
    </source>
</evidence>
<evidence type="ECO:0000259" key="2">
    <source>
        <dbReference type="Pfam" id="PF04149"/>
    </source>
</evidence>
<sequence length="64" mass="6957">MSELSWQKSSFSGSNGNGECVEVTTPANGPVHYRESDQPETIALATGPTWAHFLAHIKHNPTHP</sequence>
<accession>A0ABY4M9R5</accession>
<dbReference type="EMBL" id="CP086322">
    <property type="protein sequence ID" value="UQA93883.1"/>
    <property type="molecule type" value="Genomic_DNA"/>
</dbReference>
<name>A0ABY4M9R5_9ACTN</name>
<dbReference type="Proteomes" id="UP000830115">
    <property type="component" value="Chromosome"/>
</dbReference>
<reference evidence="3" key="1">
    <citation type="submission" date="2021-10" db="EMBL/GenBank/DDBJ databases">
        <title>Streptomyces nigrumlapis sp.nov.,an antimicrobial producing actinobacterium isolated from Black Gobi rocks.</title>
        <authorList>
            <person name="Wen Y."/>
            <person name="Zhang W."/>
            <person name="Liu X.G."/>
        </authorList>
    </citation>
    <scope>NUCLEOTIDE SEQUENCE</scope>
    <source>
        <strain evidence="3">ST13-2-2</strain>
    </source>
</reference>
<evidence type="ECO:0000256" key="1">
    <source>
        <dbReference type="SAM" id="MobiDB-lite"/>
    </source>
</evidence>
<keyword evidence="4" id="KW-1185">Reference proteome</keyword>
<dbReference type="InterPro" id="IPR007278">
    <property type="entry name" value="DUF397"/>
</dbReference>
<feature type="compositionally biased region" description="Polar residues" evidence="1">
    <location>
        <begin position="1"/>
        <end position="14"/>
    </location>
</feature>
<gene>
    <name evidence="3" type="ORF">K9S39_20180</name>
</gene>
<dbReference type="RefSeq" id="WP_248864754.1">
    <property type="nucleotide sequence ID" value="NZ_CP086322.1"/>
</dbReference>
<proteinExistence type="predicted"/>
<feature type="region of interest" description="Disordered" evidence="1">
    <location>
        <begin position="1"/>
        <end position="20"/>
    </location>
</feature>
<protein>
    <submittedName>
        <fullName evidence="3">DUF397 domain-containing protein</fullName>
    </submittedName>
</protein>
<feature type="domain" description="DUF397" evidence="2">
    <location>
        <begin position="5"/>
        <end position="58"/>
    </location>
</feature>
<organism evidence="3 4">
    <name type="scientific">Streptomyces halobius</name>
    <dbReference type="NCBI Taxonomy" id="2879846"/>
    <lineage>
        <taxon>Bacteria</taxon>
        <taxon>Bacillati</taxon>
        <taxon>Actinomycetota</taxon>
        <taxon>Actinomycetes</taxon>
        <taxon>Kitasatosporales</taxon>
        <taxon>Streptomycetaceae</taxon>
        <taxon>Streptomyces</taxon>
    </lineage>
</organism>
<dbReference type="Pfam" id="PF04149">
    <property type="entry name" value="DUF397"/>
    <property type="match status" value="1"/>
</dbReference>
<evidence type="ECO:0000313" key="3">
    <source>
        <dbReference type="EMBL" id="UQA93883.1"/>
    </source>
</evidence>